<name>A0ABW6SKU5_9ACTN</name>
<proteinExistence type="predicted"/>
<comment type="caution">
    <text evidence="4">The sequence shown here is derived from an EMBL/GenBank/DDBJ whole genome shotgun (WGS) entry which is preliminary data.</text>
</comment>
<reference evidence="4 5" key="1">
    <citation type="submission" date="2024-10" db="EMBL/GenBank/DDBJ databases">
        <title>The Natural Products Discovery Center: Release of the First 8490 Sequenced Strains for Exploring Actinobacteria Biosynthetic Diversity.</title>
        <authorList>
            <person name="Kalkreuter E."/>
            <person name="Kautsar S.A."/>
            <person name="Yang D."/>
            <person name="Bader C.D."/>
            <person name="Teijaro C.N."/>
            <person name="Fluegel L."/>
            <person name="Davis C.M."/>
            <person name="Simpson J.R."/>
            <person name="Lauterbach L."/>
            <person name="Steele A.D."/>
            <person name="Gui C."/>
            <person name="Meng S."/>
            <person name="Li G."/>
            <person name="Viehrig K."/>
            <person name="Ye F."/>
            <person name="Su P."/>
            <person name="Kiefer A.F."/>
            <person name="Nichols A."/>
            <person name="Cepeda A.J."/>
            <person name="Yan W."/>
            <person name="Fan B."/>
            <person name="Jiang Y."/>
            <person name="Adhikari A."/>
            <person name="Zheng C.-J."/>
            <person name="Schuster L."/>
            <person name="Cowan T.M."/>
            <person name="Smanski M.J."/>
            <person name="Chevrette M.G."/>
            <person name="De Carvalho L.P.S."/>
            <person name="Shen B."/>
        </authorList>
    </citation>
    <scope>NUCLEOTIDE SEQUENCE [LARGE SCALE GENOMIC DNA]</scope>
    <source>
        <strain evidence="4 5">NPDC002173</strain>
    </source>
</reference>
<dbReference type="Pfam" id="PF13936">
    <property type="entry name" value="HTH_38"/>
    <property type="match status" value="1"/>
</dbReference>
<dbReference type="PANTHER" id="PTHR10948">
    <property type="entry name" value="TRANSPOSASE"/>
    <property type="match status" value="1"/>
</dbReference>
<feature type="domain" description="Transposase IS30-like HTH" evidence="3">
    <location>
        <begin position="4"/>
        <end position="45"/>
    </location>
</feature>
<dbReference type="InterPro" id="IPR000835">
    <property type="entry name" value="HTH_MarR-typ"/>
</dbReference>
<sequence length="237" mass="25434">MPASRLTLRDRQAIAAGLASALSYAEIARRLDRWTSTITREVMRNGGPAGYRADDAHRATQRRARRSQAAPPTPAPAAESQAAERLTVALIQTGMSRMPAAVLACLYIADSGSLTAADLVSRLRVSPASISKAVGYLEEQELIQRRPDTGRRERYVIDDDVWCRAMLAAARTNEALAGAARDSAEALGPDTPAGTRLTGMATFITQVNADIVASANRWRTGEGRASTPRDASPMAWT</sequence>
<accession>A0ABW6SKU5</accession>
<dbReference type="Pfam" id="PF12802">
    <property type="entry name" value="MarR_2"/>
    <property type="match status" value="1"/>
</dbReference>
<protein>
    <submittedName>
        <fullName evidence="4">Helix-turn-helix domain-containing protein</fullName>
    </submittedName>
</protein>
<dbReference type="SUPFAM" id="SSF46785">
    <property type="entry name" value="Winged helix' DNA-binding domain"/>
    <property type="match status" value="1"/>
</dbReference>
<dbReference type="PANTHER" id="PTHR10948:SF23">
    <property type="entry name" value="TRANSPOSASE INSI FOR INSERTION SEQUENCE ELEMENT IS30A-RELATED"/>
    <property type="match status" value="1"/>
</dbReference>
<evidence type="ECO:0000256" key="1">
    <source>
        <dbReference type="SAM" id="MobiDB-lite"/>
    </source>
</evidence>
<gene>
    <name evidence="4" type="ORF">ACFYXI_08325</name>
</gene>
<dbReference type="Gene3D" id="1.10.10.10">
    <property type="entry name" value="Winged helix-like DNA-binding domain superfamily/Winged helix DNA-binding domain"/>
    <property type="match status" value="1"/>
</dbReference>
<evidence type="ECO:0000259" key="2">
    <source>
        <dbReference type="Pfam" id="PF12802"/>
    </source>
</evidence>
<dbReference type="InterPro" id="IPR025246">
    <property type="entry name" value="IS30-like_HTH"/>
</dbReference>
<dbReference type="InterPro" id="IPR036390">
    <property type="entry name" value="WH_DNA-bd_sf"/>
</dbReference>
<dbReference type="RefSeq" id="WP_387409635.1">
    <property type="nucleotide sequence ID" value="NZ_JBIASD010000004.1"/>
</dbReference>
<dbReference type="InterPro" id="IPR036388">
    <property type="entry name" value="WH-like_DNA-bd_sf"/>
</dbReference>
<dbReference type="InterPro" id="IPR051917">
    <property type="entry name" value="Transposase-Integrase"/>
</dbReference>
<dbReference type="EMBL" id="JBIASD010000004">
    <property type="protein sequence ID" value="MFF3665587.1"/>
    <property type="molecule type" value="Genomic_DNA"/>
</dbReference>
<evidence type="ECO:0000313" key="5">
    <source>
        <dbReference type="Proteomes" id="UP001602013"/>
    </source>
</evidence>
<organism evidence="4 5">
    <name type="scientific">Microtetraspora malaysiensis</name>
    <dbReference type="NCBI Taxonomy" id="161358"/>
    <lineage>
        <taxon>Bacteria</taxon>
        <taxon>Bacillati</taxon>
        <taxon>Actinomycetota</taxon>
        <taxon>Actinomycetes</taxon>
        <taxon>Streptosporangiales</taxon>
        <taxon>Streptosporangiaceae</taxon>
        <taxon>Microtetraspora</taxon>
    </lineage>
</organism>
<evidence type="ECO:0000259" key="3">
    <source>
        <dbReference type="Pfam" id="PF13936"/>
    </source>
</evidence>
<dbReference type="Proteomes" id="UP001602013">
    <property type="component" value="Unassembled WGS sequence"/>
</dbReference>
<keyword evidence="5" id="KW-1185">Reference proteome</keyword>
<feature type="region of interest" description="Disordered" evidence="1">
    <location>
        <begin position="44"/>
        <end position="81"/>
    </location>
</feature>
<feature type="domain" description="HTH marR-type" evidence="2">
    <location>
        <begin position="94"/>
        <end position="152"/>
    </location>
</feature>
<evidence type="ECO:0000313" key="4">
    <source>
        <dbReference type="EMBL" id="MFF3665587.1"/>
    </source>
</evidence>